<evidence type="ECO:0000256" key="6">
    <source>
        <dbReference type="ARBA" id="ARBA00023303"/>
    </source>
</evidence>
<feature type="binding site" evidence="10">
    <location>
        <position position="79"/>
    </location>
    <ligand>
        <name>Na(+)</name>
        <dbReference type="ChEBI" id="CHEBI:29101"/>
        <note>structural</note>
    </ligand>
</feature>
<dbReference type="HAMAP" id="MF_00454">
    <property type="entry name" value="FluC"/>
    <property type="match status" value="1"/>
</dbReference>
<evidence type="ECO:0000256" key="9">
    <source>
        <dbReference type="ARBA" id="ARBA00049940"/>
    </source>
</evidence>
<keyword evidence="5 10" id="KW-0472">Membrane</keyword>
<comment type="similarity">
    <text evidence="7 10">Belongs to the fluoride channel Fluc/FEX (TC 1.A.43) family.</text>
</comment>
<dbReference type="EMBL" id="JAMBOL010000022">
    <property type="protein sequence ID" value="MCM3715811.1"/>
    <property type="molecule type" value="Genomic_DNA"/>
</dbReference>
<evidence type="ECO:0000256" key="8">
    <source>
        <dbReference type="ARBA" id="ARBA00035585"/>
    </source>
</evidence>
<keyword evidence="10" id="KW-0479">Metal-binding</keyword>
<evidence type="ECO:0000313" key="12">
    <source>
        <dbReference type="Proteomes" id="UP001139179"/>
    </source>
</evidence>
<evidence type="ECO:0000256" key="1">
    <source>
        <dbReference type="ARBA" id="ARBA00004651"/>
    </source>
</evidence>
<feature type="transmembrane region" description="Helical" evidence="10">
    <location>
        <begin position="35"/>
        <end position="57"/>
    </location>
</feature>
<dbReference type="RefSeq" id="WP_251224512.1">
    <property type="nucleotide sequence ID" value="NZ_JAMBOL010000022.1"/>
</dbReference>
<reference evidence="11" key="1">
    <citation type="submission" date="2022-05" db="EMBL/GenBank/DDBJ databases">
        <title>Comparative Genomics of Spacecraft Associated Microbes.</title>
        <authorList>
            <person name="Tran M.T."/>
            <person name="Wright A."/>
            <person name="Seuylemezian A."/>
            <person name="Eisen J."/>
            <person name="Coil D."/>
        </authorList>
    </citation>
    <scope>NUCLEOTIDE SEQUENCE</scope>
    <source>
        <strain evidence="11">214.1.1</strain>
    </source>
</reference>
<evidence type="ECO:0000256" key="10">
    <source>
        <dbReference type="HAMAP-Rule" id="MF_00454"/>
    </source>
</evidence>
<evidence type="ECO:0000256" key="7">
    <source>
        <dbReference type="ARBA" id="ARBA00035120"/>
    </source>
</evidence>
<keyword evidence="12" id="KW-1185">Reference proteome</keyword>
<keyword evidence="10" id="KW-0813">Transport</keyword>
<keyword evidence="3 10" id="KW-0812">Transmembrane</keyword>
<dbReference type="GO" id="GO:0005886">
    <property type="term" value="C:plasma membrane"/>
    <property type="evidence" value="ECO:0007669"/>
    <property type="project" value="UniProtKB-SubCell"/>
</dbReference>
<dbReference type="PANTHER" id="PTHR28259">
    <property type="entry name" value="FLUORIDE EXPORT PROTEIN 1-RELATED"/>
    <property type="match status" value="1"/>
</dbReference>
<dbReference type="InterPro" id="IPR003691">
    <property type="entry name" value="FluC"/>
</dbReference>
<comment type="caution">
    <text evidence="11">The sequence shown here is derived from an EMBL/GenBank/DDBJ whole genome shotgun (WGS) entry which is preliminary data.</text>
</comment>
<comment type="subcellular location">
    <subcellularLocation>
        <location evidence="1 10">Cell membrane</location>
        <topology evidence="1 10">Multi-pass membrane protein</topology>
    </subcellularLocation>
</comment>
<protein>
    <recommendedName>
        <fullName evidence="10">Fluoride-specific ion channel FluC</fullName>
    </recommendedName>
</protein>
<evidence type="ECO:0000256" key="4">
    <source>
        <dbReference type="ARBA" id="ARBA00022989"/>
    </source>
</evidence>
<keyword evidence="4 10" id="KW-1133">Transmembrane helix</keyword>
<name>A0A9X2DRJ6_9BACI</name>
<sequence>MNFALLFASAGGAAGAVSRYVLGLYIMKKLVSQPFPLAMLIVNVLGSFGLGFFYGAYFQQIPQAYEEPLFLFLALGYFGAFTTFSTFSVEAVQLYQQRRWLHLFLYMGLSIFGSICLFMTGFMVMR</sequence>
<keyword evidence="2 10" id="KW-1003">Cell membrane</keyword>
<dbReference type="NCBIfam" id="TIGR00494">
    <property type="entry name" value="crcB"/>
    <property type="match status" value="1"/>
</dbReference>
<comment type="function">
    <text evidence="9 10">Fluoride-specific ion channel. Important for reducing fluoride concentration in the cell, thus reducing its toxicity.</text>
</comment>
<keyword evidence="6 10" id="KW-0407">Ion channel</keyword>
<feature type="binding site" evidence="10">
    <location>
        <position position="82"/>
    </location>
    <ligand>
        <name>Na(+)</name>
        <dbReference type="ChEBI" id="CHEBI:29101"/>
        <note>structural</note>
    </ligand>
</feature>
<accession>A0A9X2DRJ6</accession>
<dbReference type="GO" id="GO:0140114">
    <property type="term" value="P:cellular detoxification of fluoride"/>
    <property type="evidence" value="ECO:0007669"/>
    <property type="project" value="UniProtKB-UniRule"/>
</dbReference>
<comment type="catalytic activity">
    <reaction evidence="8">
        <text>fluoride(in) = fluoride(out)</text>
        <dbReference type="Rhea" id="RHEA:76159"/>
        <dbReference type="ChEBI" id="CHEBI:17051"/>
    </reaction>
    <physiologicalReaction direction="left-to-right" evidence="8">
        <dbReference type="Rhea" id="RHEA:76160"/>
    </physiologicalReaction>
</comment>
<dbReference type="PANTHER" id="PTHR28259:SF1">
    <property type="entry name" value="FLUORIDE EXPORT PROTEIN 1-RELATED"/>
    <property type="match status" value="1"/>
</dbReference>
<dbReference type="GO" id="GO:0046872">
    <property type="term" value="F:metal ion binding"/>
    <property type="evidence" value="ECO:0007669"/>
    <property type="project" value="UniProtKB-KW"/>
</dbReference>
<dbReference type="AlphaFoldDB" id="A0A9X2DRJ6"/>
<organism evidence="11 12">
    <name type="scientific">Halalkalibacter oceani</name>
    <dbReference type="NCBI Taxonomy" id="1653776"/>
    <lineage>
        <taxon>Bacteria</taxon>
        <taxon>Bacillati</taxon>
        <taxon>Bacillota</taxon>
        <taxon>Bacilli</taxon>
        <taxon>Bacillales</taxon>
        <taxon>Bacillaceae</taxon>
        <taxon>Halalkalibacter</taxon>
    </lineage>
</organism>
<gene>
    <name evidence="10 11" type="primary">crcB</name>
    <name evidence="10" type="synonym">fluC</name>
    <name evidence="11" type="ORF">M3202_17265</name>
</gene>
<proteinExistence type="inferred from homology"/>
<evidence type="ECO:0000256" key="3">
    <source>
        <dbReference type="ARBA" id="ARBA00022692"/>
    </source>
</evidence>
<feature type="transmembrane region" description="Helical" evidence="10">
    <location>
        <begin position="100"/>
        <end position="124"/>
    </location>
</feature>
<dbReference type="Proteomes" id="UP001139179">
    <property type="component" value="Unassembled WGS sequence"/>
</dbReference>
<evidence type="ECO:0000256" key="2">
    <source>
        <dbReference type="ARBA" id="ARBA00022475"/>
    </source>
</evidence>
<keyword evidence="10" id="KW-0915">Sodium</keyword>
<comment type="activity regulation">
    <text evidence="10">Na(+) is not transported, but it plays an essential structural role and its presence is essential for fluoride channel function.</text>
</comment>
<evidence type="ECO:0000313" key="11">
    <source>
        <dbReference type="EMBL" id="MCM3715811.1"/>
    </source>
</evidence>
<feature type="transmembrane region" description="Helical" evidence="10">
    <location>
        <begin position="69"/>
        <end position="88"/>
    </location>
</feature>
<dbReference type="Pfam" id="PF02537">
    <property type="entry name" value="CRCB"/>
    <property type="match status" value="1"/>
</dbReference>
<evidence type="ECO:0000256" key="5">
    <source>
        <dbReference type="ARBA" id="ARBA00023136"/>
    </source>
</evidence>
<dbReference type="GO" id="GO:0062054">
    <property type="term" value="F:fluoride channel activity"/>
    <property type="evidence" value="ECO:0007669"/>
    <property type="project" value="UniProtKB-UniRule"/>
</dbReference>
<keyword evidence="10" id="KW-0406">Ion transport</keyword>